<dbReference type="Proteomes" id="UP000317178">
    <property type="component" value="Chromosome"/>
</dbReference>
<evidence type="ECO:0000256" key="1">
    <source>
        <dbReference type="ARBA" id="ARBA00004162"/>
    </source>
</evidence>
<keyword evidence="7" id="KW-0813">Transport</keyword>
<dbReference type="Pfam" id="PF02472">
    <property type="entry name" value="ExbD"/>
    <property type="match status" value="1"/>
</dbReference>
<comment type="similarity">
    <text evidence="2 7">Belongs to the ExbD/TolR family.</text>
</comment>
<evidence type="ECO:0000256" key="3">
    <source>
        <dbReference type="ARBA" id="ARBA00022475"/>
    </source>
</evidence>
<evidence type="ECO:0000313" key="9">
    <source>
        <dbReference type="Proteomes" id="UP000317178"/>
    </source>
</evidence>
<keyword evidence="9" id="KW-1185">Reference proteome</keyword>
<keyword evidence="7" id="KW-0653">Protein transport</keyword>
<proteinExistence type="inferred from homology"/>
<organism evidence="8 9">
    <name type="scientific">Polystyrenella longa</name>
    <dbReference type="NCBI Taxonomy" id="2528007"/>
    <lineage>
        <taxon>Bacteria</taxon>
        <taxon>Pseudomonadati</taxon>
        <taxon>Planctomycetota</taxon>
        <taxon>Planctomycetia</taxon>
        <taxon>Planctomycetales</taxon>
        <taxon>Planctomycetaceae</taxon>
        <taxon>Polystyrenella</taxon>
    </lineage>
</organism>
<evidence type="ECO:0000256" key="6">
    <source>
        <dbReference type="ARBA" id="ARBA00023136"/>
    </source>
</evidence>
<evidence type="ECO:0000256" key="4">
    <source>
        <dbReference type="ARBA" id="ARBA00022692"/>
    </source>
</evidence>
<dbReference type="PANTHER" id="PTHR30558:SF3">
    <property type="entry name" value="BIOPOLYMER TRANSPORT PROTEIN EXBD-RELATED"/>
    <property type="match status" value="1"/>
</dbReference>
<evidence type="ECO:0000256" key="7">
    <source>
        <dbReference type="RuleBase" id="RU003879"/>
    </source>
</evidence>
<dbReference type="RefSeq" id="WP_144992032.1">
    <property type="nucleotide sequence ID" value="NZ_CP036281.1"/>
</dbReference>
<dbReference type="InterPro" id="IPR003400">
    <property type="entry name" value="ExbD"/>
</dbReference>
<dbReference type="GO" id="GO:0005886">
    <property type="term" value="C:plasma membrane"/>
    <property type="evidence" value="ECO:0007669"/>
    <property type="project" value="UniProtKB-SubCell"/>
</dbReference>
<reference evidence="8 9" key="1">
    <citation type="submission" date="2019-02" db="EMBL/GenBank/DDBJ databases">
        <title>Deep-cultivation of Planctomycetes and their phenomic and genomic characterization uncovers novel biology.</title>
        <authorList>
            <person name="Wiegand S."/>
            <person name="Jogler M."/>
            <person name="Boedeker C."/>
            <person name="Pinto D."/>
            <person name="Vollmers J."/>
            <person name="Rivas-Marin E."/>
            <person name="Kohn T."/>
            <person name="Peeters S.H."/>
            <person name="Heuer A."/>
            <person name="Rast P."/>
            <person name="Oberbeckmann S."/>
            <person name="Bunk B."/>
            <person name="Jeske O."/>
            <person name="Meyerdierks A."/>
            <person name="Storesund J.E."/>
            <person name="Kallscheuer N."/>
            <person name="Luecker S."/>
            <person name="Lage O.M."/>
            <person name="Pohl T."/>
            <person name="Merkel B.J."/>
            <person name="Hornburger P."/>
            <person name="Mueller R.-W."/>
            <person name="Bruemmer F."/>
            <person name="Labrenz M."/>
            <person name="Spormann A.M."/>
            <person name="Op den Camp H."/>
            <person name="Overmann J."/>
            <person name="Amann R."/>
            <person name="Jetten M.S.M."/>
            <person name="Mascher T."/>
            <person name="Medema M.H."/>
            <person name="Devos D.P."/>
            <person name="Kaster A.-K."/>
            <person name="Ovreas L."/>
            <person name="Rohde M."/>
            <person name="Galperin M.Y."/>
            <person name="Jogler C."/>
        </authorList>
    </citation>
    <scope>NUCLEOTIDE SEQUENCE [LARGE SCALE GENOMIC DNA]</scope>
    <source>
        <strain evidence="8 9">Pla110</strain>
    </source>
</reference>
<dbReference type="EMBL" id="CP036281">
    <property type="protein sequence ID" value="QDU78355.1"/>
    <property type="molecule type" value="Genomic_DNA"/>
</dbReference>
<keyword evidence="4 7" id="KW-0812">Transmembrane</keyword>
<comment type="subcellular location">
    <subcellularLocation>
        <location evidence="1">Cell membrane</location>
        <topology evidence="1">Single-pass membrane protein</topology>
    </subcellularLocation>
    <subcellularLocation>
        <location evidence="7">Cell membrane</location>
        <topology evidence="7">Single-pass type II membrane protein</topology>
    </subcellularLocation>
</comment>
<dbReference type="OrthoDB" id="9789920at2"/>
<dbReference type="KEGG" id="plon:Pla110_00560"/>
<dbReference type="PANTHER" id="PTHR30558">
    <property type="entry name" value="EXBD MEMBRANE COMPONENT OF PMF-DRIVEN MACROMOLECULE IMPORT SYSTEM"/>
    <property type="match status" value="1"/>
</dbReference>
<keyword evidence="5" id="KW-1133">Transmembrane helix</keyword>
<keyword evidence="6" id="KW-0472">Membrane</keyword>
<dbReference type="GO" id="GO:0015031">
    <property type="term" value="P:protein transport"/>
    <property type="evidence" value="ECO:0007669"/>
    <property type="project" value="UniProtKB-KW"/>
</dbReference>
<dbReference type="GO" id="GO:0022857">
    <property type="term" value="F:transmembrane transporter activity"/>
    <property type="evidence" value="ECO:0007669"/>
    <property type="project" value="InterPro"/>
</dbReference>
<accession>A0A518CGK3</accession>
<keyword evidence="3" id="KW-1003">Cell membrane</keyword>
<name>A0A518CGK3_9PLAN</name>
<protein>
    <submittedName>
        <fullName evidence="8">Biopolymer transport protein ExbD/TolR</fullName>
    </submittedName>
</protein>
<evidence type="ECO:0000256" key="5">
    <source>
        <dbReference type="ARBA" id="ARBA00022989"/>
    </source>
</evidence>
<evidence type="ECO:0000256" key="2">
    <source>
        <dbReference type="ARBA" id="ARBA00005811"/>
    </source>
</evidence>
<dbReference type="AlphaFoldDB" id="A0A518CGK3"/>
<gene>
    <name evidence="8" type="ORF">Pla110_00560</name>
</gene>
<evidence type="ECO:0000313" key="8">
    <source>
        <dbReference type="EMBL" id="QDU78355.1"/>
    </source>
</evidence>
<sequence length="173" mass="18986">MRIRTSQQESLKQGPQMAPMIDIVFQLLIFFLLTLKIVEPEGEFQINMPINQPPRQSSEIALPAIKVRLIANEDGSLNSIQFGERNLGSGDDVFKRLNQVILQTVGGDQAGGANAADTEVEIDADYNLDYSYTIRAVSACTGAIDPVTNQPVRYVEKIKFTPPKRPAGAAPQL</sequence>